<organism evidence="4 5">
    <name type="scientific">Meganyctiphanes norvegica</name>
    <name type="common">Northern krill</name>
    <name type="synonym">Thysanopoda norvegica</name>
    <dbReference type="NCBI Taxonomy" id="48144"/>
    <lineage>
        <taxon>Eukaryota</taxon>
        <taxon>Metazoa</taxon>
        <taxon>Ecdysozoa</taxon>
        <taxon>Arthropoda</taxon>
        <taxon>Crustacea</taxon>
        <taxon>Multicrustacea</taxon>
        <taxon>Malacostraca</taxon>
        <taxon>Eumalacostraca</taxon>
        <taxon>Eucarida</taxon>
        <taxon>Euphausiacea</taxon>
        <taxon>Euphausiidae</taxon>
        <taxon>Meganyctiphanes</taxon>
    </lineage>
</organism>
<comment type="caution">
    <text evidence="4">The sequence shown here is derived from an EMBL/GenBank/DDBJ whole genome shotgun (WGS) entry which is preliminary data.</text>
</comment>
<dbReference type="PANTHER" id="PTHR45809">
    <property type="entry name" value="VIRAL IAP-ASSOCIATED FACTOR HOMOLOG"/>
    <property type="match status" value="1"/>
</dbReference>
<dbReference type="GO" id="GO:0006457">
    <property type="term" value="P:protein folding"/>
    <property type="evidence" value="ECO:0007669"/>
    <property type="project" value="TreeGrafter"/>
</dbReference>
<proteinExistence type="inferred from homology"/>
<dbReference type="InterPro" id="IPR051498">
    <property type="entry name" value="Phosducin-like_chap/apop_reg"/>
</dbReference>
<dbReference type="EMBL" id="CAXKWB010037035">
    <property type="protein sequence ID" value="CAL4149327.1"/>
    <property type="molecule type" value="Genomic_DNA"/>
</dbReference>
<evidence type="ECO:0000256" key="2">
    <source>
        <dbReference type="SAM" id="MobiDB-lite"/>
    </source>
</evidence>
<dbReference type="Pfam" id="PF02114">
    <property type="entry name" value="Phosducin"/>
    <property type="match status" value="1"/>
</dbReference>
<feature type="domain" description="Phosducin" evidence="3">
    <location>
        <begin position="37"/>
        <end position="179"/>
    </location>
</feature>
<dbReference type="PANTHER" id="PTHR45809:SF3">
    <property type="entry name" value="VIRAL IAP-ASSOCIATED FACTOR HOMOLOG"/>
    <property type="match status" value="1"/>
</dbReference>
<dbReference type="SUPFAM" id="SSF52833">
    <property type="entry name" value="Thioredoxin-like"/>
    <property type="match status" value="1"/>
</dbReference>
<sequence>MQDPNEDTEWNDLLRKRGIIPEKEPEVTEEQLAEMIEQSIEESQSAEGRLGKLDLDQLDEVEDDEDEALIIMFRQRRIAEMKAQAEKAKYGEVQDITAIDYVEKVNNAGAGIWVFLHLYKQGIPVCAQINQHLNVLARKYPEVKFLKAISTTCIPNFPDHNLPTIFVYFEGQMKKQFVGLDFGGKVACDALEWILSRTGGFKTNLEDDPRAPKVRDVMMSSLRTKDSDDDNDSDENDW</sequence>
<dbReference type="AlphaFoldDB" id="A0AAV2RZ45"/>
<dbReference type="GO" id="GO:0005737">
    <property type="term" value="C:cytoplasm"/>
    <property type="evidence" value="ECO:0007669"/>
    <property type="project" value="TreeGrafter"/>
</dbReference>
<reference evidence="4 5" key="1">
    <citation type="submission" date="2024-05" db="EMBL/GenBank/DDBJ databases">
        <authorList>
            <person name="Wallberg A."/>
        </authorList>
    </citation>
    <scope>NUCLEOTIDE SEQUENCE [LARGE SCALE GENOMIC DNA]</scope>
</reference>
<accession>A0AAV2RZ45</accession>
<comment type="similarity">
    <text evidence="1">Belongs to the phosducin family.</text>
</comment>
<evidence type="ECO:0000313" key="4">
    <source>
        <dbReference type="EMBL" id="CAL4149327.1"/>
    </source>
</evidence>
<gene>
    <name evidence="4" type="ORF">MNOR_LOCUS30402</name>
</gene>
<dbReference type="Proteomes" id="UP001497623">
    <property type="component" value="Unassembled WGS sequence"/>
</dbReference>
<dbReference type="CDD" id="cd02988">
    <property type="entry name" value="Phd_like_VIAF"/>
    <property type="match status" value="1"/>
</dbReference>
<feature type="region of interest" description="Disordered" evidence="2">
    <location>
        <begin position="216"/>
        <end position="238"/>
    </location>
</feature>
<keyword evidence="5" id="KW-1185">Reference proteome</keyword>
<dbReference type="InterPro" id="IPR036249">
    <property type="entry name" value="Thioredoxin-like_sf"/>
</dbReference>
<evidence type="ECO:0000313" key="5">
    <source>
        <dbReference type="Proteomes" id="UP001497623"/>
    </source>
</evidence>
<feature type="compositionally biased region" description="Acidic residues" evidence="2">
    <location>
        <begin position="227"/>
        <end position="238"/>
    </location>
</feature>
<name>A0AAV2RZ45_MEGNR</name>
<protein>
    <recommendedName>
        <fullName evidence="3">Phosducin domain-containing protein</fullName>
    </recommendedName>
</protein>
<dbReference type="Gene3D" id="3.40.30.10">
    <property type="entry name" value="Glutaredoxin"/>
    <property type="match status" value="1"/>
</dbReference>
<evidence type="ECO:0000259" key="3">
    <source>
        <dbReference type="Pfam" id="PF02114"/>
    </source>
</evidence>
<evidence type="ECO:0000256" key="1">
    <source>
        <dbReference type="ARBA" id="ARBA00009686"/>
    </source>
</evidence>
<dbReference type="InterPro" id="IPR024253">
    <property type="entry name" value="Phosducin_thioredoxin-like_dom"/>
</dbReference>